<evidence type="ECO:0000313" key="3">
    <source>
        <dbReference type="Proteomes" id="UP000199245"/>
    </source>
</evidence>
<dbReference type="AlphaFoldDB" id="A0A1G7DMB1"/>
<evidence type="ECO:0000313" key="2">
    <source>
        <dbReference type="EMBL" id="SDE52661.1"/>
    </source>
</evidence>
<feature type="signal peptide" evidence="1">
    <location>
        <begin position="1"/>
        <end position="20"/>
    </location>
</feature>
<feature type="chain" id="PRO_5011678025" description="Phosphate starvation-inducible protein PsiF" evidence="1">
    <location>
        <begin position="21"/>
        <end position="82"/>
    </location>
</feature>
<evidence type="ECO:0000256" key="1">
    <source>
        <dbReference type="SAM" id="SignalP"/>
    </source>
</evidence>
<accession>A0A1G7DMB1</accession>
<evidence type="ECO:0008006" key="4">
    <source>
        <dbReference type="Google" id="ProtNLM"/>
    </source>
</evidence>
<dbReference type="RefSeq" id="WP_092086317.1">
    <property type="nucleotide sequence ID" value="NZ_FMZW01000028.1"/>
</dbReference>
<reference evidence="2 3" key="1">
    <citation type="submission" date="2016-10" db="EMBL/GenBank/DDBJ databases">
        <authorList>
            <person name="de Groot N.N."/>
        </authorList>
    </citation>
    <scope>NUCLEOTIDE SEQUENCE [LARGE SCALE GENOMIC DNA]</scope>
    <source>
        <strain evidence="2 3">R5</strain>
    </source>
</reference>
<gene>
    <name evidence="2" type="ORF">SAMN05216337_102845</name>
</gene>
<organism evidence="2 3">
    <name type="scientific">Bradyrhizobium brasilense</name>
    <dbReference type="NCBI Taxonomy" id="1419277"/>
    <lineage>
        <taxon>Bacteria</taxon>
        <taxon>Pseudomonadati</taxon>
        <taxon>Pseudomonadota</taxon>
        <taxon>Alphaproteobacteria</taxon>
        <taxon>Hyphomicrobiales</taxon>
        <taxon>Nitrobacteraceae</taxon>
        <taxon>Bradyrhizobium</taxon>
    </lineage>
</organism>
<keyword evidence="1" id="KW-0732">Signal</keyword>
<protein>
    <recommendedName>
        <fullName evidence="4">Phosphate starvation-inducible protein PsiF</fullName>
    </recommendedName>
</protein>
<proteinExistence type="predicted"/>
<dbReference type="Proteomes" id="UP000199245">
    <property type="component" value="Unassembled WGS sequence"/>
</dbReference>
<name>A0A1G7DMB1_9BRAD</name>
<dbReference type="EMBL" id="FMZW01000028">
    <property type="protein sequence ID" value="SDE52661.1"/>
    <property type="molecule type" value="Genomic_DNA"/>
</dbReference>
<sequence>MKRIFLAAVIATFAVGSAFAQDASCETKAVGKDGKPLAGAAKTSFMKKCTTDACETKAVGSDGKKLAGAAKTSFMKKCQSGA</sequence>